<sequence length="40" mass="4236">MNTSPKPNYPVPVTILTGFLGAGKQQILKALLACHIDADV</sequence>
<dbReference type="Proteomes" id="UP001162780">
    <property type="component" value="Chromosome"/>
</dbReference>
<organism evidence="2 3">
    <name type="scientific">Methylomonas rapida</name>
    <dbReference type="NCBI Taxonomy" id="2963939"/>
    <lineage>
        <taxon>Bacteria</taxon>
        <taxon>Pseudomonadati</taxon>
        <taxon>Pseudomonadota</taxon>
        <taxon>Gammaproteobacteria</taxon>
        <taxon>Methylococcales</taxon>
        <taxon>Methylococcaceae</taxon>
        <taxon>Methylomonas</taxon>
    </lineage>
</organism>
<dbReference type="InterPro" id="IPR027417">
    <property type="entry name" value="P-loop_NTPase"/>
</dbReference>
<evidence type="ECO:0000313" key="3">
    <source>
        <dbReference type="Proteomes" id="UP001162780"/>
    </source>
</evidence>
<name>A0ABY7GP05_9GAMM</name>
<accession>A0ABY7GP05</accession>
<dbReference type="Pfam" id="PF02492">
    <property type="entry name" value="cobW"/>
    <property type="match status" value="1"/>
</dbReference>
<gene>
    <name evidence="2" type="ORF">NM686_006710</name>
</gene>
<reference evidence="2" key="1">
    <citation type="submission" date="2022-11" db="EMBL/GenBank/DDBJ databases">
        <title>Methylomonas rapida sp. nov., Carotenoid-Producing Obligate Methanotrophs with High Growth Characteristics and Biotechnological Potential.</title>
        <authorList>
            <person name="Tikhonova E.N."/>
            <person name="Suleimanov R.Z."/>
            <person name="Miroshnikov K."/>
            <person name="Oshkin I.Y."/>
            <person name="Belova S.E."/>
            <person name="Danilova O.V."/>
            <person name="Ashikhmin A."/>
            <person name="Konopkin A."/>
            <person name="But S.Y."/>
            <person name="Khmelenina V.N."/>
            <person name="Kuznetsov N."/>
            <person name="Pimenov N.V."/>
            <person name="Dedysh S.N."/>
        </authorList>
    </citation>
    <scope>NUCLEOTIDE SEQUENCE</scope>
    <source>
        <strain evidence="2">MP1</strain>
    </source>
</reference>
<dbReference type="RefSeq" id="WP_255187108.1">
    <property type="nucleotide sequence ID" value="NZ_CP113517.1"/>
</dbReference>
<evidence type="ECO:0000259" key="1">
    <source>
        <dbReference type="Pfam" id="PF02492"/>
    </source>
</evidence>
<protein>
    <recommendedName>
        <fullName evidence="1">CobW/HypB/UreG nucleotide-binding domain-containing protein</fullName>
    </recommendedName>
</protein>
<feature type="domain" description="CobW/HypB/UreG nucleotide-binding" evidence="1">
    <location>
        <begin position="12"/>
        <end position="35"/>
    </location>
</feature>
<dbReference type="Gene3D" id="3.40.50.300">
    <property type="entry name" value="P-loop containing nucleotide triphosphate hydrolases"/>
    <property type="match status" value="1"/>
</dbReference>
<dbReference type="InterPro" id="IPR003495">
    <property type="entry name" value="CobW/HypB/UreG_nucleotide-bd"/>
</dbReference>
<evidence type="ECO:0000313" key="2">
    <source>
        <dbReference type="EMBL" id="WAR46204.1"/>
    </source>
</evidence>
<proteinExistence type="predicted"/>
<keyword evidence="3" id="KW-1185">Reference proteome</keyword>
<dbReference type="EMBL" id="CP113517">
    <property type="protein sequence ID" value="WAR46204.1"/>
    <property type="molecule type" value="Genomic_DNA"/>
</dbReference>